<feature type="transmembrane region" description="Helical" evidence="1">
    <location>
        <begin position="259"/>
        <end position="281"/>
    </location>
</feature>
<feature type="transmembrane region" description="Helical" evidence="1">
    <location>
        <begin position="427"/>
        <end position="447"/>
    </location>
</feature>
<evidence type="ECO:0008006" key="4">
    <source>
        <dbReference type="Google" id="ProtNLM"/>
    </source>
</evidence>
<proteinExistence type="predicted"/>
<keyword evidence="1" id="KW-1133">Transmembrane helix</keyword>
<accession>A0ABV8RNG5</accession>
<feature type="transmembrane region" description="Helical" evidence="1">
    <location>
        <begin position="20"/>
        <end position="39"/>
    </location>
</feature>
<keyword evidence="1" id="KW-0472">Membrane</keyword>
<feature type="transmembrane region" description="Helical" evidence="1">
    <location>
        <begin position="377"/>
        <end position="406"/>
    </location>
</feature>
<dbReference type="EMBL" id="JBHSDR010000003">
    <property type="protein sequence ID" value="MFC4293786.1"/>
    <property type="molecule type" value="Genomic_DNA"/>
</dbReference>
<keyword evidence="1" id="KW-0812">Transmembrane</keyword>
<organism evidence="2 3">
    <name type="scientific">Novosphingobium tardum</name>
    <dbReference type="NCBI Taxonomy" id="1538021"/>
    <lineage>
        <taxon>Bacteria</taxon>
        <taxon>Pseudomonadati</taxon>
        <taxon>Pseudomonadota</taxon>
        <taxon>Alphaproteobacteria</taxon>
        <taxon>Sphingomonadales</taxon>
        <taxon>Sphingomonadaceae</taxon>
        <taxon>Novosphingobium</taxon>
    </lineage>
</organism>
<dbReference type="RefSeq" id="WP_379537270.1">
    <property type="nucleotide sequence ID" value="NZ_JBHSDR010000003.1"/>
</dbReference>
<name>A0ABV8RNG5_9SPHN</name>
<feature type="transmembrane region" description="Helical" evidence="1">
    <location>
        <begin position="85"/>
        <end position="102"/>
    </location>
</feature>
<dbReference type="Proteomes" id="UP001595828">
    <property type="component" value="Unassembled WGS sequence"/>
</dbReference>
<feature type="transmembrane region" description="Helical" evidence="1">
    <location>
        <begin position="228"/>
        <end position="247"/>
    </location>
</feature>
<evidence type="ECO:0000313" key="2">
    <source>
        <dbReference type="EMBL" id="MFC4293786.1"/>
    </source>
</evidence>
<comment type="caution">
    <text evidence="2">The sequence shown here is derived from an EMBL/GenBank/DDBJ whole genome shotgun (WGS) entry which is preliminary data.</text>
</comment>
<feature type="transmembrane region" description="Helical" evidence="1">
    <location>
        <begin position="287"/>
        <end position="304"/>
    </location>
</feature>
<evidence type="ECO:0000256" key="1">
    <source>
        <dbReference type="SAM" id="Phobius"/>
    </source>
</evidence>
<feature type="transmembrane region" description="Helical" evidence="1">
    <location>
        <begin position="108"/>
        <end position="126"/>
    </location>
</feature>
<sequence length="599" mass="64421">MIIGDRRRPMFDAVILHRVVLVWLVLCVVLLATNAGAIWQTRFPDGDDTLRLVEVRDWLAGQSWFDVHQYRIFAPLGVAMHWSRLVDVPIAAIIVVLTPLFGQSFAETAALVTVPLLTLGCVMLLVGRLAWKLFDEEIAGLACLACALAVPVVQQLRPMRIDHHGWQIVAMLVALNGLMARDARRGGYAIGTALAVWLAISIEGLPMAVAFVAITALKWLRNRADRAWMVNTMQSLALTSAALFLLTRGVGDLSQHCDAISPVHLAIFAWGAVVVTIVAAMEPHPRAFTLAGMALSAAGGLVIVHQAAPQCMGGAFVAIDPVVRAYWYEGVAEGLPVWHQSLSEALQMLVPPVLGLIIALGRFGASRDWLRRWWLDYAILLFAATMVAMFVARAAGVACVIAALPIGYQLREWIRSARNMRRPGRRALALAGVALALAPALPVYVLMAATPGQAAAASPAGASAARESSPPPAHVANCVMDTAALDTLAPTRILAPLDVGPRLLYATHHSVLATAHHRAAPAMRDVIDAFRGDERQARAIMARRGLTLIALCPDIAESRLYAGSAPHGMMARLIGGAAPAWLERVRLGNGDLMVWRIVG</sequence>
<protein>
    <recommendedName>
        <fullName evidence="4">AcrB/AcrD/AcrF family protein</fullName>
    </recommendedName>
</protein>
<evidence type="ECO:0000313" key="3">
    <source>
        <dbReference type="Proteomes" id="UP001595828"/>
    </source>
</evidence>
<gene>
    <name evidence="2" type="ORF">ACFO0A_01800</name>
</gene>
<reference evidence="3" key="1">
    <citation type="journal article" date="2019" name="Int. J. Syst. Evol. Microbiol.">
        <title>The Global Catalogue of Microorganisms (GCM) 10K type strain sequencing project: providing services to taxonomists for standard genome sequencing and annotation.</title>
        <authorList>
            <consortium name="The Broad Institute Genomics Platform"/>
            <consortium name="The Broad Institute Genome Sequencing Center for Infectious Disease"/>
            <person name="Wu L."/>
            <person name="Ma J."/>
        </authorList>
    </citation>
    <scope>NUCLEOTIDE SEQUENCE [LARGE SCALE GENOMIC DNA]</scope>
    <source>
        <strain evidence="3">CGMCC 1.12989</strain>
    </source>
</reference>
<keyword evidence="3" id="KW-1185">Reference proteome</keyword>
<feature type="transmembrane region" description="Helical" evidence="1">
    <location>
        <begin position="192"/>
        <end position="216"/>
    </location>
</feature>